<organism evidence="1 2">
    <name type="scientific">Thermocatellispora tengchongensis</name>
    <dbReference type="NCBI Taxonomy" id="1073253"/>
    <lineage>
        <taxon>Bacteria</taxon>
        <taxon>Bacillati</taxon>
        <taxon>Actinomycetota</taxon>
        <taxon>Actinomycetes</taxon>
        <taxon>Streptosporangiales</taxon>
        <taxon>Streptosporangiaceae</taxon>
        <taxon>Thermocatellispora</taxon>
    </lineage>
</organism>
<dbReference type="AlphaFoldDB" id="A0A840PR56"/>
<dbReference type="EMBL" id="JACHGN010000030">
    <property type="protein sequence ID" value="MBB5139577.1"/>
    <property type="molecule type" value="Genomic_DNA"/>
</dbReference>
<accession>A0A840PR56</accession>
<name>A0A840PR56_9ACTN</name>
<gene>
    <name evidence="1" type="ORF">HNP84_009340</name>
</gene>
<dbReference type="Proteomes" id="UP000578449">
    <property type="component" value="Unassembled WGS sequence"/>
</dbReference>
<sequence>MFQMLDLARETHSLSAHEVGVRRIYLVAEMIERLGVVAADRELDIDTVAREGLSLIIWPRERVEWETADWQNRSIETMLTLRRARSVVTALSYLLPNIRDAELRGIMVDWMRLLPSLP</sequence>
<keyword evidence="2" id="KW-1185">Reference proteome</keyword>
<proteinExistence type="predicted"/>
<comment type="caution">
    <text evidence="1">The sequence shown here is derived from an EMBL/GenBank/DDBJ whole genome shotgun (WGS) entry which is preliminary data.</text>
</comment>
<evidence type="ECO:0000313" key="1">
    <source>
        <dbReference type="EMBL" id="MBB5139577.1"/>
    </source>
</evidence>
<dbReference type="RefSeq" id="WP_185056390.1">
    <property type="nucleotide sequence ID" value="NZ_BAABIX010000032.1"/>
</dbReference>
<reference evidence="1 2" key="1">
    <citation type="submission" date="2020-08" db="EMBL/GenBank/DDBJ databases">
        <title>Genomic Encyclopedia of Type Strains, Phase IV (KMG-IV): sequencing the most valuable type-strain genomes for metagenomic binning, comparative biology and taxonomic classification.</title>
        <authorList>
            <person name="Goeker M."/>
        </authorList>
    </citation>
    <scope>NUCLEOTIDE SEQUENCE [LARGE SCALE GENOMIC DNA]</scope>
    <source>
        <strain evidence="1 2">DSM 45615</strain>
    </source>
</reference>
<protein>
    <submittedName>
        <fullName evidence="1">Uncharacterized protein</fullName>
    </submittedName>
</protein>
<evidence type="ECO:0000313" key="2">
    <source>
        <dbReference type="Proteomes" id="UP000578449"/>
    </source>
</evidence>